<dbReference type="PANTHER" id="PTHR11177">
    <property type="entry name" value="CHITINASE"/>
    <property type="match status" value="1"/>
</dbReference>
<sequence>MNISRWRRSMADWANIPVPQARYSLLLDPTKTSRKGFFERNKWILFALSSCLMLLTTLWLMFVHVNSEGLLYPHDRSLKRIPEHWIRRAVKYSSFNQTTYNRTIDFNLDVPQNVTPSATEFKLVCYYALPAEAEIFLRLYPEGLNASLCTHINIAFATIRNNSIYLNPKQAKNCRAIVDLKLENPDLQVLISVGGAGDVNGFIKMVLNHANRKQFIKSVLDLMKEFKFDGVDLDWEFPGNNSTERMHFTQLLHEIREEIDRQEKHRFLLTVAVGAPIFIIDTSYDVSYINRYVDFVNLMSYDYHFYTKVTPFTGMNSPLYARDDDFLYLATMNINYSAHYWLHKGLDREKLVIGLPTYGHSFRLINSANNGIMAPCHGYGNLGLNGFTSYSEVCMFLSKNKITPIFDMDTRSPYATRNHEWVSYDDLQSITYKTEYVRNNNFGGVMLFALNTDDHKGVCDGKTKFPLTWKVKEVLERKNEMSKVQDISDNFNP</sequence>
<gene>
    <name evidence="8" type="primary">LOC108558477</name>
</gene>
<dbReference type="InterPro" id="IPR017853">
    <property type="entry name" value="GH"/>
</dbReference>
<dbReference type="Gene3D" id="3.10.50.10">
    <property type="match status" value="1"/>
</dbReference>
<dbReference type="InterPro" id="IPR011583">
    <property type="entry name" value="Chitinase_II/V-like_cat"/>
</dbReference>
<dbReference type="InterPro" id="IPR029070">
    <property type="entry name" value="Chitinase_insertion_sf"/>
</dbReference>
<dbReference type="InterPro" id="IPR050314">
    <property type="entry name" value="Glycosyl_Hydrlase_18"/>
</dbReference>
<reference evidence="8" key="1">
    <citation type="submission" date="2025-08" db="UniProtKB">
        <authorList>
            <consortium name="RefSeq"/>
        </authorList>
    </citation>
    <scope>IDENTIFICATION</scope>
    <source>
        <tissue evidence="8">Whole Larva</tissue>
    </source>
</reference>
<evidence type="ECO:0000313" key="7">
    <source>
        <dbReference type="Proteomes" id="UP000695000"/>
    </source>
</evidence>
<evidence type="ECO:0000256" key="4">
    <source>
        <dbReference type="RuleBase" id="RU004453"/>
    </source>
</evidence>
<feature type="transmembrane region" description="Helical" evidence="5">
    <location>
        <begin position="43"/>
        <end position="62"/>
    </location>
</feature>
<dbReference type="Proteomes" id="UP000695000">
    <property type="component" value="Unplaced"/>
</dbReference>
<accession>A0ABM1M8H6</accession>
<keyword evidence="7" id="KW-1185">Reference proteome</keyword>
<feature type="domain" description="GH18" evidence="6">
    <location>
        <begin position="121"/>
        <end position="478"/>
    </location>
</feature>
<dbReference type="Gene3D" id="3.20.20.80">
    <property type="entry name" value="Glycosidases"/>
    <property type="match status" value="1"/>
</dbReference>
<proteinExistence type="inferred from homology"/>
<dbReference type="SUPFAM" id="SSF51445">
    <property type="entry name" value="(Trans)glycosidases"/>
    <property type="match status" value="1"/>
</dbReference>
<keyword evidence="5" id="KW-1133">Transmembrane helix</keyword>
<dbReference type="PROSITE" id="PS51910">
    <property type="entry name" value="GH18_2"/>
    <property type="match status" value="1"/>
</dbReference>
<dbReference type="SUPFAM" id="SSF54556">
    <property type="entry name" value="Chitinase insertion domain"/>
    <property type="match status" value="1"/>
</dbReference>
<comment type="similarity">
    <text evidence="4">Belongs to the glycosyl hydrolase 18 family.</text>
</comment>
<dbReference type="GeneID" id="108558477"/>
<dbReference type="PROSITE" id="PS01095">
    <property type="entry name" value="GH18_1"/>
    <property type="match status" value="1"/>
</dbReference>
<evidence type="ECO:0000256" key="5">
    <source>
        <dbReference type="SAM" id="Phobius"/>
    </source>
</evidence>
<keyword evidence="5" id="KW-0472">Membrane</keyword>
<evidence type="ECO:0000256" key="2">
    <source>
        <dbReference type="ARBA" id="ARBA00023295"/>
    </source>
</evidence>
<dbReference type="InterPro" id="IPR001223">
    <property type="entry name" value="Glyco_hydro18_cat"/>
</dbReference>
<name>A0ABM1M8H6_NICVS</name>
<dbReference type="RefSeq" id="XP_017770876.1">
    <property type="nucleotide sequence ID" value="XM_017915387.1"/>
</dbReference>
<protein>
    <submittedName>
        <fullName evidence="8">Chitinase-3-like protein 2 isoform X1</fullName>
    </submittedName>
</protein>
<evidence type="ECO:0000256" key="3">
    <source>
        <dbReference type="RuleBase" id="RU000489"/>
    </source>
</evidence>
<evidence type="ECO:0000259" key="6">
    <source>
        <dbReference type="PROSITE" id="PS51910"/>
    </source>
</evidence>
<dbReference type="InterPro" id="IPR001579">
    <property type="entry name" value="Glyco_hydro_18_chit_AS"/>
</dbReference>
<keyword evidence="1 3" id="KW-0378">Hydrolase</keyword>
<dbReference type="Pfam" id="PF00704">
    <property type="entry name" value="Glyco_hydro_18"/>
    <property type="match status" value="1"/>
</dbReference>
<keyword evidence="2 3" id="KW-0326">Glycosidase</keyword>
<dbReference type="PANTHER" id="PTHR11177:SF390">
    <property type="entry name" value="CHITINASE 11"/>
    <property type="match status" value="1"/>
</dbReference>
<dbReference type="SMART" id="SM00636">
    <property type="entry name" value="Glyco_18"/>
    <property type="match status" value="1"/>
</dbReference>
<organism evidence="7 8">
    <name type="scientific">Nicrophorus vespilloides</name>
    <name type="common">Boreal carrion beetle</name>
    <dbReference type="NCBI Taxonomy" id="110193"/>
    <lineage>
        <taxon>Eukaryota</taxon>
        <taxon>Metazoa</taxon>
        <taxon>Ecdysozoa</taxon>
        <taxon>Arthropoda</taxon>
        <taxon>Hexapoda</taxon>
        <taxon>Insecta</taxon>
        <taxon>Pterygota</taxon>
        <taxon>Neoptera</taxon>
        <taxon>Endopterygota</taxon>
        <taxon>Coleoptera</taxon>
        <taxon>Polyphaga</taxon>
        <taxon>Staphyliniformia</taxon>
        <taxon>Silphidae</taxon>
        <taxon>Nicrophorinae</taxon>
        <taxon>Nicrophorus</taxon>
    </lineage>
</organism>
<evidence type="ECO:0000313" key="8">
    <source>
        <dbReference type="RefSeq" id="XP_017770876.1"/>
    </source>
</evidence>
<evidence type="ECO:0000256" key="1">
    <source>
        <dbReference type="ARBA" id="ARBA00022801"/>
    </source>
</evidence>
<keyword evidence="5" id="KW-0812">Transmembrane</keyword>